<protein>
    <recommendedName>
        <fullName evidence="2">Type IX secretion system protein PorV domain-containing protein</fullName>
    </recommendedName>
</protein>
<dbReference type="AlphaFoldDB" id="A0A1G9ULQ1"/>
<evidence type="ECO:0000259" key="2">
    <source>
        <dbReference type="Pfam" id="PF19572"/>
    </source>
</evidence>
<keyword evidence="1" id="KW-0732">Signal</keyword>
<dbReference type="OrthoDB" id="9758448at2"/>
<sequence>MKRLQSRLFLVVALFSSSSIAWAQSGTGVNGQVNSDRVPIPAVPFLNISPDARSGALGEAGVALSPTDANGTFWNVSKLAFAEKDAGVSLTYTPWLRNLIGDMWLSYLSGYKKIGKNQVVGLSLNYFNMGQIQFTNDQGLETAQFDSKDFSVAGSYALKLSNKLGLGLSLRYINSNLTGNQVINGVATKPGSTVAGDIALFSNGYSPEKKWYANYGVMIQNIGGKINYGGSQNPYFIPTNLKIGTAITNRLDEKNSLTLAVDLNKLMVPTPPQRDQNGNIIKGKDTDKLGLFEGVFGSFADAPGGFKEELQEVTISTGLEYDWNKILQARLGYFYENPKKGNRSYITAGFGVRYQSLGLDFSYLFQGNGQQNPLNNTLRLSLSYLIDSKVRIPEAPRDEN</sequence>
<dbReference type="NCBIfam" id="NF033710">
    <property type="entry name" value="T9SS_OM_PorV"/>
    <property type="match status" value="1"/>
</dbReference>
<evidence type="ECO:0000256" key="1">
    <source>
        <dbReference type="SAM" id="SignalP"/>
    </source>
</evidence>
<feature type="chain" id="PRO_5011736144" description="Type IX secretion system protein PorV domain-containing protein" evidence="1">
    <location>
        <begin position="24"/>
        <end position="400"/>
    </location>
</feature>
<dbReference type="InterPro" id="IPR047799">
    <property type="entry name" value="T9SS_OM_PorV"/>
</dbReference>
<evidence type="ECO:0000313" key="3">
    <source>
        <dbReference type="EMBL" id="SDM60860.1"/>
    </source>
</evidence>
<dbReference type="EMBL" id="FNGS01000007">
    <property type="protein sequence ID" value="SDM60860.1"/>
    <property type="molecule type" value="Genomic_DNA"/>
</dbReference>
<feature type="signal peptide" evidence="1">
    <location>
        <begin position="1"/>
        <end position="23"/>
    </location>
</feature>
<accession>A0A1G9ULQ1</accession>
<dbReference type="Pfam" id="PF19572">
    <property type="entry name" value="PorV"/>
    <property type="match status" value="1"/>
</dbReference>
<dbReference type="InterPro" id="IPR045741">
    <property type="entry name" value="PorV"/>
</dbReference>
<dbReference type="Proteomes" id="UP000198901">
    <property type="component" value="Unassembled WGS sequence"/>
</dbReference>
<reference evidence="3 4" key="1">
    <citation type="submission" date="2016-10" db="EMBL/GenBank/DDBJ databases">
        <authorList>
            <person name="de Groot N.N."/>
        </authorList>
    </citation>
    <scope>NUCLEOTIDE SEQUENCE [LARGE SCALE GENOMIC DNA]</scope>
    <source>
        <strain evidence="3 4">DSM 21668</strain>
    </source>
</reference>
<dbReference type="STRING" id="563176.SAMN04488090_3870"/>
<organism evidence="3 4">
    <name type="scientific">Siphonobacter aquaeclarae</name>
    <dbReference type="NCBI Taxonomy" id="563176"/>
    <lineage>
        <taxon>Bacteria</taxon>
        <taxon>Pseudomonadati</taxon>
        <taxon>Bacteroidota</taxon>
        <taxon>Cytophagia</taxon>
        <taxon>Cytophagales</taxon>
        <taxon>Cytophagaceae</taxon>
        <taxon>Siphonobacter</taxon>
    </lineage>
</organism>
<dbReference type="NCBIfam" id="NF033709">
    <property type="entry name" value="PorV_fam"/>
    <property type="match status" value="1"/>
</dbReference>
<dbReference type="Gene3D" id="2.40.160.60">
    <property type="entry name" value="Outer membrane protein transport protein (OMPP1/FadL/TodX)"/>
    <property type="match status" value="2"/>
</dbReference>
<proteinExistence type="predicted"/>
<name>A0A1G9ULQ1_9BACT</name>
<gene>
    <name evidence="3" type="ORF">SAMN04488090_3870</name>
</gene>
<feature type="domain" description="Type IX secretion system protein PorV" evidence="2">
    <location>
        <begin position="36"/>
        <end position="272"/>
    </location>
</feature>
<dbReference type="RefSeq" id="WP_093206003.1">
    <property type="nucleotide sequence ID" value="NZ_FNGS01000007.1"/>
</dbReference>
<keyword evidence="4" id="KW-1185">Reference proteome</keyword>
<evidence type="ECO:0000313" key="4">
    <source>
        <dbReference type="Proteomes" id="UP000198901"/>
    </source>
</evidence>